<dbReference type="AlphaFoldDB" id="A0A1L7XVD3"/>
<gene>
    <name evidence="5" type="ORF">PAC_18841</name>
</gene>
<dbReference type="GO" id="GO:0005811">
    <property type="term" value="C:lipid droplet"/>
    <property type="evidence" value="ECO:0007669"/>
    <property type="project" value="TreeGrafter"/>
</dbReference>
<comment type="similarity">
    <text evidence="1 4">Belongs to the short-chain dehydrogenases/reductases (SDR) family.</text>
</comment>
<evidence type="ECO:0000256" key="4">
    <source>
        <dbReference type="RuleBase" id="RU000363"/>
    </source>
</evidence>
<name>A0A1L7XVD3_9HELO</name>
<accession>A0A1L7XVD3</accession>
<evidence type="ECO:0000313" key="5">
    <source>
        <dbReference type="EMBL" id="CZR68940.1"/>
    </source>
</evidence>
<evidence type="ECO:0000256" key="1">
    <source>
        <dbReference type="ARBA" id="ARBA00006484"/>
    </source>
</evidence>
<dbReference type="GO" id="GO:0000140">
    <property type="term" value="F:acylglycerone-phosphate reductase (NADP+) activity"/>
    <property type="evidence" value="ECO:0007669"/>
    <property type="project" value="TreeGrafter"/>
</dbReference>
<protein>
    <submittedName>
        <fullName evidence="5">Related to estradiol 17 beta-dehydrogenase</fullName>
    </submittedName>
</protein>
<dbReference type="OrthoDB" id="2102561at2759"/>
<dbReference type="Gene3D" id="3.40.50.720">
    <property type="entry name" value="NAD(P)-binding Rossmann-like Domain"/>
    <property type="match status" value="1"/>
</dbReference>
<dbReference type="InterPro" id="IPR036291">
    <property type="entry name" value="NAD(P)-bd_dom_sf"/>
</dbReference>
<keyword evidence="6" id="KW-1185">Reference proteome</keyword>
<proteinExistence type="inferred from homology"/>
<dbReference type="PROSITE" id="PS00061">
    <property type="entry name" value="ADH_SHORT"/>
    <property type="match status" value="1"/>
</dbReference>
<evidence type="ECO:0000256" key="2">
    <source>
        <dbReference type="ARBA" id="ARBA00022857"/>
    </source>
</evidence>
<dbReference type="EMBL" id="FJOG01000062">
    <property type="protein sequence ID" value="CZR68940.1"/>
    <property type="molecule type" value="Genomic_DNA"/>
</dbReference>
<dbReference type="InterPro" id="IPR020904">
    <property type="entry name" value="Sc_DH/Rdtase_CS"/>
</dbReference>
<dbReference type="SUPFAM" id="SSF51735">
    <property type="entry name" value="NAD(P)-binding Rossmann-fold domains"/>
    <property type="match status" value="1"/>
</dbReference>
<dbReference type="PRINTS" id="PR00081">
    <property type="entry name" value="GDHRDH"/>
</dbReference>
<organism evidence="5 6">
    <name type="scientific">Phialocephala subalpina</name>
    <dbReference type="NCBI Taxonomy" id="576137"/>
    <lineage>
        <taxon>Eukaryota</taxon>
        <taxon>Fungi</taxon>
        <taxon>Dikarya</taxon>
        <taxon>Ascomycota</taxon>
        <taxon>Pezizomycotina</taxon>
        <taxon>Leotiomycetes</taxon>
        <taxon>Helotiales</taxon>
        <taxon>Mollisiaceae</taxon>
        <taxon>Phialocephala</taxon>
        <taxon>Phialocephala fortinii species complex</taxon>
    </lineage>
</organism>
<dbReference type="Proteomes" id="UP000184330">
    <property type="component" value="Unassembled WGS sequence"/>
</dbReference>
<dbReference type="GO" id="GO:0006654">
    <property type="term" value="P:phosphatidic acid biosynthetic process"/>
    <property type="evidence" value="ECO:0007669"/>
    <property type="project" value="TreeGrafter"/>
</dbReference>
<dbReference type="PRINTS" id="PR00080">
    <property type="entry name" value="SDRFAMILY"/>
</dbReference>
<keyword evidence="2" id="KW-0521">NADP</keyword>
<dbReference type="PANTHER" id="PTHR44169:SF6">
    <property type="entry name" value="NADPH-DEPENDENT 1-ACYLDIHYDROXYACETONE PHOSPHATE REDUCTASE"/>
    <property type="match status" value="1"/>
</dbReference>
<dbReference type="PANTHER" id="PTHR44169">
    <property type="entry name" value="NADPH-DEPENDENT 1-ACYLDIHYDROXYACETONE PHOSPHATE REDUCTASE"/>
    <property type="match status" value="1"/>
</dbReference>
<evidence type="ECO:0000313" key="6">
    <source>
        <dbReference type="Proteomes" id="UP000184330"/>
    </source>
</evidence>
<dbReference type="GO" id="GO:0004806">
    <property type="term" value="F:triacylglycerol lipase activity"/>
    <property type="evidence" value="ECO:0007669"/>
    <property type="project" value="TreeGrafter"/>
</dbReference>
<keyword evidence="3" id="KW-0560">Oxidoreductase</keyword>
<dbReference type="GO" id="GO:0019433">
    <property type="term" value="P:triglyceride catabolic process"/>
    <property type="evidence" value="ECO:0007669"/>
    <property type="project" value="TreeGrafter"/>
</dbReference>
<dbReference type="GO" id="GO:0005783">
    <property type="term" value="C:endoplasmic reticulum"/>
    <property type="evidence" value="ECO:0007669"/>
    <property type="project" value="TreeGrafter"/>
</dbReference>
<dbReference type="InterPro" id="IPR002347">
    <property type="entry name" value="SDR_fam"/>
</dbReference>
<dbReference type="STRING" id="576137.A0A1L7XVD3"/>
<dbReference type="Pfam" id="PF00106">
    <property type="entry name" value="adh_short"/>
    <property type="match status" value="1"/>
</dbReference>
<evidence type="ECO:0000256" key="3">
    <source>
        <dbReference type="ARBA" id="ARBA00023002"/>
    </source>
</evidence>
<reference evidence="5 6" key="1">
    <citation type="submission" date="2016-03" db="EMBL/GenBank/DDBJ databases">
        <authorList>
            <person name="Ploux O."/>
        </authorList>
    </citation>
    <scope>NUCLEOTIDE SEQUENCE [LARGE SCALE GENOMIC DNA]</scope>
    <source>
        <strain evidence="5 6">UAMH 11012</strain>
    </source>
</reference>
<sequence length="287" mass="30740">MSKSASPKRTVLITGCSDGSLGAALAIAFHNAGLHVYATTRNPAKMAQLAALGIETLALDVLDQSSIDTAASRVPSLDILVNNAGSMYCTPFSDISISTAKELFDLNVWSYLAVTQAFLPLLLKSKGMIVNQTSAASAVTIPFQSTYNASKAAIAMFSDSQRLELEPFGITVVDLKTGLTKSNLINTQKDKDRPRNTLPKGSLYEPAKEAIESFMNAEKLAGGAMETQEYGDLVVRNLLKKKPPPLIWTGGLNSWLIRIAMLLPFGTLDGMLKKMTGLDIVAARVGK</sequence>